<dbReference type="Proteomes" id="UP000821845">
    <property type="component" value="Chromosome 6"/>
</dbReference>
<comment type="caution">
    <text evidence="1">The sequence shown here is derived from an EMBL/GenBank/DDBJ whole genome shotgun (WGS) entry which is preliminary data.</text>
</comment>
<keyword evidence="2" id="KW-1185">Reference proteome</keyword>
<organism evidence="1 2">
    <name type="scientific">Hyalomma asiaticum</name>
    <name type="common">Tick</name>
    <dbReference type="NCBI Taxonomy" id="266040"/>
    <lineage>
        <taxon>Eukaryota</taxon>
        <taxon>Metazoa</taxon>
        <taxon>Ecdysozoa</taxon>
        <taxon>Arthropoda</taxon>
        <taxon>Chelicerata</taxon>
        <taxon>Arachnida</taxon>
        <taxon>Acari</taxon>
        <taxon>Parasitiformes</taxon>
        <taxon>Ixodida</taxon>
        <taxon>Ixodoidea</taxon>
        <taxon>Ixodidae</taxon>
        <taxon>Hyalomminae</taxon>
        <taxon>Hyalomma</taxon>
    </lineage>
</organism>
<gene>
    <name evidence="1" type="ORF">HPB50_001622</name>
</gene>
<accession>A0ACB7RXX4</accession>
<dbReference type="EMBL" id="CM023486">
    <property type="protein sequence ID" value="KAH6927323.1"/>
    <property type="molecule type" value="Genomic_DNA"/>
</dbReference>
<evidence type="ECO:0000313" key="1">
    <source>
        <dbReference type="EMBL" id="KAH6927323.1"/>
    </source>
</evidence>
<sequence length="163" mass="18367">MLPPVSDSASLTQMRATILGPLSYDSYDVPLASDIEAFRGETGRTIWDRRPSEVVIIGSREVVRPHSDSAHRQARQKHPPRREPAAPNPRPATQSSSRKTLRRSVRDLGKSFQSFDVKYAAVRDQESLDDFRVKVSGTGVNFGPMNDEDYRLIWALKSAWLTE</sequence>
<reference evidence="1" key="1">
    <citation type="submission" date="2020-05" db="EMBL/GenBank/DDBJ databases">
        <title>Large-scale comparative analyses of tick genomes elucidate their genetic diversity and vector capacities.</title>
        <authorList>
            <person name="Jia N."/>
            <person name="Wang J."/>
            <person name="Shi W."/>
            <person name="Du L."/>
            <person name="Sun Y."/>
            <person name="Zhan W."/>
            <person name="Jiang J."/>
            <person name="Wang Q."/>
            <person name="Zhang B."/>
            <person name="Ji P."/>
            <person name="Sakyi L.B."/>
            <person name="Cui X."/>
            <person name="Yuan T."/>
            <person name="Jiang B."/>
            <person name="Yang W."/>
            <person name="Lam T.T.-Y."/>
            <person name="Chang Q."/>
            <person name="Ding S."/>
            <person name="Wang X."/>
            <person name="Zhu J."/>
            <person name="Ruan X."/>
            <person name="Zhao L."/>
            <person name="Wei J."/>
            <person name="Que T."/>
            <person name="Du C."/>
            <person name="Cheng J."/>
            <person name="Dai P."/>
            <person name="Han X."/>
            <person name="Huang E."/>
            <person name="Gao Y."/>
            <person name="Liu J."/>
            <person name="Shao H."/>
            <person name="Ye R."/>
            <person name="Li L."/>
            <person name="Wei W."/>
            <person name="Wang X."/>
            <person name="Wang C."/>
            <person name="Yang T."/>
            <person name="Huo Q."/>
            <person name="Li W."/>
            <person name="Guo W."/>
            <person name="Chen H."/>
            <person name="Zhou L."/>
            <person name="Ni X."/>
            <person name="Tian J."/>
            <person name="Zhou Y."/>
            <person name="Sheng Y."/>
            <person name="Liu T."/>
            <person name="Pan Y."/>
            <person name="Xia L."/>
            <person name="Li J."/>
            <person name="Zhao F."/>
            <person name="Cao W."/>
        </authorList>
    </citation>
    <scope>NUCLEOTIDE SEQUENCE</scope>
    <source>
        <strain evidence="1">Hyas-2018</strain>
    </source>
</reference>
<protein>
    <submittedName>
        <fullName evidence="1">Uncharacterized protein</fullName>
    </submittedName>
</protein>
<proteinExistence type="predicted"/>
<name>A0ACB7RXX4_HYAAI</name>
<evidence type="ECO:0000313" key="2">
    <source>
        <dbReference type="Proteomes" id="UP000821845"/>
    </source>
</evidence>